<dbReference type="EMBL" id="AZIM01005697">
    <property type="protein sequence ID" value="ETE59302.1"/>
    <property type="molecule type" value="Genomic_DNA"/>
</dbReference>
<evidence type="ECO:0000256" key="3">
    <source>
        <dbReference type="ARBA" id="ARBA00022576"/>
    </source>
</evidence>
<comment type="subunit">
    <text evidence="2">Homodimer.</text>
</comment>
<dbReference type="Gene3D" id="1.10.287.1970">
    <property type="match status" value="1"/>
</dbReference>
<evidence type="ECO:0000256" key="6">
    <source>
        <dbReference type="ARBA" id="ARBA00025708"/>
    </source>
</evidence>
<proteinExistence type="inferred from homology"/>
<evidence type="ECO:0000313" key="10">
    <source>
        <dbReference type="EMBL" id="ETE59302.1"/>
    </source>
</evidence>
<organism evidence="10 11">
    <name type="scientific">Ophiophagus hannah</name>
    <name type="common">King cobra</name>
    <name type="synonym">Naja hannah</name>
    <dbReference type="NCBI Taxonomy" id="8665"/>
    <lineage>
        <taxon>Eukaryota</taxon>
        <taxon>Metazoa</taxon>
        <taxon>Chordata</taxon>
        <taxon>Craniata</taxon>
        <taxon>Vertebrata</taxon>
        <taxon>Euteleostomi</taxon>
        <taxon>Lepidosauria</taxon>
        <taxon>Squamata</taxon>
        <taxon>Bifurcata</taxon>
        <taxon>Unidentata</taxon>
        <taxon>Episquamata</taxon>
        <taxon>Toxicofera</taxon>
        <taxon>Serpentes</taxon>
        <taxon>Colubroidea</taxon>
        <taxon>Elapidae</taxon>
        <taxon>Elapinae</taxon>
        <taxon>Ophiophagus</taxon>
    </lineage>
</organism>
<accession>V8NCJ9</accession>
<dbReference type="PANTHER" id="PTHR11751">
    <property type="entry name" value="ALANINE AMINOTRANSFERASE"/>
    <property type="match status" value="1"/>
</dbReference>
<dbReference type="SUPFAM" id="SSF53383">
    <property type="entry name" value="PLP-dependent transferases"/>
    <property type="match status" value="1"/>
</dbReference>
<evidence type="ECO:0000256" key="8">
    <source>
        <dbReference type="ARBA" id="ARBA00026106"/>
    </source>
</evidence>
<dbReference type="PANTHER" id="PTHR11751:SF308">
    <property type="entry name" value="ALANINE AMINOTRANSFERASE 1"/>
    <property type="match status" value="1"/>
</dbReference>
<evidence type="ECO:0000313" key="11">
    <source>
        <dbReference type="Proteomes" id="UP000018936"/>
    </source>
</evidence>
<evidence type="ECO:0000256" key="5">
    <source>
        <dbReference type="ARBA" id="ARBA00022898"/>
    </source>
</evidence>
<sequence>MFWACNTEEQHTKFACGRVLHNGLNWAVEDQGIKKPFTEVIAANIGDAQAMGQKPITFLRQVSALCMYPDLLNSPDIPEDAKQKARRLLVACGGQSIGEGSSRTGVMIPIPQYPLYSATLAELNAQQINYYLDEDNCWALNIEELRRALGQARGRCQPR</sequence>
<dbReference type="GO" id="GO:0004021">
    <property type="term" value="F:L-alanine:2-oxoglutarate aminotransferase activity"/>
    <property type="evidence" value="ECO:0007669"/>
    <property type="project" value="UniProtKB-EC"/>
</dbReference>
<keyword evidence="5" id="KW-0663">Pyridoxal phosphate</keyword>
<keyword evidence="4 10" id="KW-0808">Transferase</keyword>
<name>V8NCJ9_OPHHA</name>
<feature type="non-terminal residue" evidence="10">
    <location>
        <position position="159"/>
    </location>
</feature>
<dbReference type="FunFam" id="1.10.287.1970:FF:000001">
    <property type="entry name" value="Alanine aminotransferase 2"/>
    <property type="match status" value="1"/>
</dbReference>
<evidence type="ECO:0000256" key="4">
    <source>
        <dbReference type="ARBA" id="ARBA00022679"/>
    </source>
</evidence>
<dbReference type="InterPro" id="IPR045088">
    <property type="entry name" value="ALAT1/2-like"/>
</dbReference>
<dbReference type="InterPro" id="IPR015424">
    <property type="entry name" value="PyrdxlP-dep_Trfase"/>
</dbReference>
<dbReference type="InterPro" id="IPR015421">
    <property type="entry name" value="PyrdxlP-dep_Trfase_major"/>
</dbReference>
<reference evidence="10 11" key="1">
    <citation type="journal article" date="2013" name="Proc. Natl. Acad. Sci. U.S.A.">
        <title>The king cobra genome reveals dynamic gene evolution and adaptation in the snake venom system.</title>
        <authorList>
            <person name="Vonk F.J."/>
            <person name="Casewell N.R."/>
            <person name="Henkel C.V."/>
            <person name="Heimberg A.M."/>
            <person name="Jansen H.J."/>
            <person name="McCleary R.J."/>
            <person name="Kerkkamp H.M."/>
            <person name="Vos R.A."/>
            <person name="Guerreiro I."/>
            <person name="Calvete J.J."/>
            <person name="Wuster W."/>
            <person name="Woods A.E."/>
            <person name="Logan J.M."/>
            <person name="Harrison R.A."/>
            <person name="Castoe T.A."/>
            <person name="de Koning A.P."/>
            <person name="Pollock D.D."/>
            <person name="Yandell M."/>
            <person name="Calderon D."/>
            <person name="Renjifo C."/>
            <person name="Currier R.B."/>
            <person name="Salgado D."/>
            <person name="Pla D."/>
            <person name="Sanz L."/>
            <person name="Hyder A.S."/>
            <person name="Ribeiro J.M."/>
            <person name="Arntzen J.W."/>
            <person name="van den Thillart G.E."/>
            <person name="Boetzer M."/>
            <person name="Pirovano W."/>
            <person name="Dirks R.P."/>
            <person name="Spaink H.P."/>
            <person name="Duboule D."/>
            <person name="McGlinn E."/>
            <person name="Kini R.M."/>
            <person name="Richardson M.K."/>
        </authorList>
    </citation>
    <scope>NUCLEOTIDE SEQUENCE</scope>
    <source>
        <tissue evidence="10">Blood</tissue>
    </source>
</reference>
<comment type="caution">
    <text evidence="10">The sequence shown here is derived from an EMBL/GenBank/DDBJ whole genome shotgun (WGS) entry which is preliminary data.</text>
</comment>
<evidence type="ECO:0000256" key="9">
    <source>
        <dbReference type="ARBA" id="ARBA00047412"/>
    </source>
</evidence>
<protein>
    <recommendedName>
        <fullName evidence="8">alanine transaminase</fullName>
        <ecNumber evidence="8">2.6.1.2</ecNumber>
    </recommendedName>
</protein>
<dbReference type="Proteomes" id="UP000018936">
    <property type="component" value="Unassembled WGS sequence"/>
</dbReference>
<comment type="cofactor">
    <cofactor evidence="1">
        <name>pyridoxal 5'-phosphate</name>
        <dbReference type="ChEBI" id="CHEBI:597326"/>
    </cofactor>
</comment>
<dbReference type="AlphaFoldDB" id="V8NCJ9"/>
<dbReference type="Gene3D" id="3.40.640.10">
    <property type="entry name" value="Type I PLP-dependent aspartate aminotransferase-like (Major domain)"/>
    <property type="match status" value="1"/>
</dbReference>
<keyword evidence="11" id="KW-1185">Reference proteome</keyword>
<gene>
    <name evidence="10" type="primary">Gpt</name>
    <name evidence="10" type="ORF">L345_14970</name>
</gene>
<comment type="similarity">
    <text evidence="7">Belongs to the class-I pyridoxal-phosphate-dependent aminotransferase family. Alanine aminotransferase subfamily.</text>
</comment>
<keyword evidence="3 10" id="KW-0032">Aminotransferase</keyword>
<evidence type="ECO:0000256" key="7">
    <source>
        <dbReference type="ARBA" id="ARBA00025785"/>
    </source>
</evidence>
<comment type="catalytic activity">
    <reaction evidence="9">
        <text>L-alanine + 2-oxoglutarate = pyruvate + L-glutamate</text>
        <dbReference type="Rhea" id="RHEA:19453"/>
        <dbReference type="ChEBI" id="CHEBI:15361"/>
        <dbReference type="ChEBI" id="CHEBI:16810"/>
        <dbReference type="ChEBI" id="CHEBI:29985"/>
        <dbReference type="ChEBI" id="CHEBI:57972"/>
        <dbReference type="EC" id="2.6.1.2"/>
    </reaction>
</comment>
<evidence type="ECO:0000256" key="1">
    <source>
        <dbReference type="ARBA" id="ARBA00001933"/>
    </source>
</evidence>
<dbReference type="EC" id="2.6.1.2" evidence="8"/>
<dbReference type="OrthoDB" id="1732682at2759"/>
<evidence type="ECO:0000256" key="2">
    <source>
        <dbReference type="ARBA" id="ARBA00011738"/>
    </source>
</evidence>
<feature type="non-terminal residue" evidence="10">
    <location>
        <position position="1"/>
    </location>
</feature>
<comment type="pathway">
    <text evidence="6">Amino-acid degradation; L-alanine degradation via transaminase pathway; pyruvate from L-alanine: step 1/1.</text>
</comment>